<keyword evidence="3" id="KW-0808">Transferase</keyword>
<accession>A0AAE2REK9</accession>
<dbReference type="GO" id="GO:0016301">
    <property type="term" value="F:kinase activity"/>
    <property type="evidence" value="ECO:0007669"/>
    <property type="project" value="UniProtKB-KW"/>
</dbReference>
<keyword evidence="2" id="KW-0812">Transmembrane</keyword>
<proteinExistence type="predicted"/>
<dbReference type="RefSeq" id="WP_156535373.1">
    <property type="nucleotide sequence ID" value="NZ_JACXXJ020000005.1"/>
</dbReference>
<dbReference type="AlphaFoldDB" id="A0AAE2REK9"/>
<dbReference type="EMBL" id="JACXXJ020000005">
    <property type="protein sequence ID" value="MBF2715170.1"/>
    <property type="molecule type" value="Genomic_DNA"/>
</dbReference>
<reference evidence="3" key="1">
    <citation type="submission" date="2020-11" db="EMBL/GenBank/DDBJ databases">
        <title>Agrobacterium vitis strain K377 genome.</title>
        <authorList>
            <person name="Xi H."/>
        </authorList>
    </citation>
    <scope>NUCLEOTIDE SEQUENCE</scope>
    <source>
        <strain evidence="3">K377</strain>
    </source>
</reference>
<keyword evidence="2" id="KW-0472">Membrane</keyword>
<sequence>MADYNVWADLFDTWQSTSDWVKALVIVVPPVFVATMLALVLRYRQKIREDGPVTSGVYHLSPPQQFQARPEDMPEPGDEMDHMLLDAATNLQHRLENARRALHPQESSGADLGKAEIRQQITQIILEEYHRGSDPQVALRRGREFLASQRNVHSTNPEAKE</sequence>
<name>A0AAE2REK9_AGRVI</name>
<dbReference type="Proteomes" id="UP000655037">
    <property type="component" value="Unassembled WGS sequence"/>
</dbReference>
<keyword evidence="2" id="KW-1133">Transmembrane helix</keyword>
<feature type="transmembrane region" description="Helical" evidence="2">
    <location>
        <begin position="20"/>
        <end position="41"/>
    </location>
</feature>
<protein>
    <submittedName>
        <fullName evidence="3">Protein kinase</fullName>
    </submittedName>
</protein>
<evidence type="ECO:0000256" key="2">
    <source>
        <dbReference type="SAM" id="Phobius"/>
    </source>
</evidence>
<evidence type="ECO:0000256" key="1">
    <source>
        <dbReference type="SAM" id="MobiDB-lite"/>
    </source>
</evidence>
<comment type="caution">
    <text evidence="3">The sequence shown here is derived from an EMBL/GenBank/DDBJ whole genome shotgun (WGS) entry which is preliminary data.</text>
</comment>
<evidence type="ECO:0000313" key="4">
    <source>
        <dbReference type="Proteomes" id="UP000655037"/>
    </source>
</evidence>
<organism evidence="3 4">
    <name type="scientific">Agrobacterium vitis</name>
    <name type="common">Rhizobium vitis</name>
    <dbReference type="NCBI Taxonomy" id="373"/>
    <lineage>
        <taxon>Bacteria</taxon>
        <taxon>Pseudomonadati</taxon>
        <taxon>Pseudomonadota</taxon>
        <taxon>Alphaproteobacteria</taxon>
        <taxon>Hyphomicrobiales</taxon>
        <taxon>Rhizobiaceae</taxon>
        <taxon>Rhizobium/Agrobacterium group</taxon>
        <taxon>Agrobacterium</taxon>
    </lineage>
</organism>
<evidence type="ECO:0000313" key="3">
    <source>
        <dbReference type="EMBL" id="MBF2715170.1"/>
    </source>
</evidence>
<gene>
    <name evidence="3" type="ORF">IEI95_013200</name>
</gene>
<keyword evidence="3" id="KW-0418">Kinase</keyword>
<feature type="region of interest" description="Disordered" evidence="1">
    <location>
        <begin position="54"/>
        <end position="80"/>
    </location>
</feature>